<dbReference type="PANTHER" id="PTHR10963">
    <property type="entry name" value="GLYCOSYL HYDROLASE-RELATED"/>
    <property type="match status" value="1"/>
</dbReference>
<organism evidence="5 6">
    <name type="scientific">Monilinia vaccinii-corymbosi</name>
    <dbReference type="NCBI Taxonomy" id="61207"/>
    <lineage>
        <taxon>Eukaryota</taxon>
        <taxon>Fungi</taxon>
        <taxon>Dikarya</taxon>
        <taxon>Ascomycota</taxon>
        <taxon>Pezizomycotina</taxon>
        <taxon>Leotiomycetes</taxon>
        <taxon>Helotiales</taxon>
        <taxon>Sclerotiniaceae</taxon>
        <taxon>Monilinia</taxon>
    </lineage>
</organism>
<dbReference type="EMBL" id="CP063405">
    <property type="protein sequence ID" value="QSZ28756.1"/>
    <property type="molecule type" value="Genomic_DNA"/>
</dbReference>
<dbReference type="Pfam" id="PF00722">
    <property type="entry name" value="Glyco_hydro_16"/>
    <property type="match status" value="1"/>
</dbReference>
<gene>
    <name evidence="5" type="ORF">DSL72_003261</name>
</gene>
<dbReference type="SUPFAM" id="SSF49899">
    <property type="entry name" value="Concanavalin A-like lectins/glucanases"/>
    <property type="match status" value="1"/>
</dbReference>
<dbReference type="Gene3D" id="2.60.120.200">
    <property type="match status" value="1"/>
</dbReference>
<feature type="transmembrane region" description="Helical" evidence="3">
    <location>
        <begin position="110"/>
        <end position="131"/>
    </location>
</feature>
<name>A0A8A3P0P9_9HELO</name>
<evidence type="ECO:0000313" key="5">
    <source>
        <dbReference type="EMBL" id="QSZ28756.1"/>
    </source>
</evidence>
<dbReference type="InterPro" id="IPR013320">
    <property type="entry name" value="ConA-like_dom_sf"/>
</dbReference>
<keyword evidence="3" id="KW-0472">Membrane</keyword>
<feature type="region of interest" description="Disordered" evidence="2">
    <location>
        <begin position="1"/>
        <end position="45"/>
    </location>
</feature>
<evidence type="ECO:0000313" key="6">
    <source>
        <dbReference type="Proteomes" id="UP000672032"/>
    </source>
</evidence>
<dbReference type="OrthoDB" id="4781at2759"/>
<keyword evidence="3" id="KW-0812">Transmembrane</keyword>
<keyword evidence="6" id="KW-1185">Reference proteome</keyword>
<dbReference type="Proteomes" id="UP000672032">
    <property type="component" value="Chromosome 1"/>
</dbReference>
<feature type="compositionally biased region" description="Low complexity" evidence="2">
    <location>
        <begin position="28"/>
        <end position="40"/>
    </location>
</feature>
<reference evidence="5" key="1">
    <citation type="submission" date="2020-10" db="EMBL/GenBank/DDBJ databases">
        <title>Genome Sequence of Monilinia vaccinii-corymbosi Sheds Light on Mummy Berry Disease Infection of Blueberry and Mating Type.</title>
        <authorList>
            <person name="Yow A.G."/>
            <person name="Zhang Y."/>
            <person name="Bansal K."/>
            <person name="Eacker S.M."/>
            <person name="Sullivan S."/>
            <person name="Liachko I."/>
            <person name="Cubeta M.A."/>
            <person name="Rollins J.A."/>
            <person name="Ashrafi H."/>
        </authorList>
    </citation>
    <scope>NUCLEOTIDE SEQUENCE</scope>
    <source>
        <strain evidence="5">RL-1</strain>
    </source>
</reference>
<dbReference type="FunFam" id="2.60.120.200:FF:000178">
    <property type="entry name" value="Glycoside hydrolase family 16 protein"/>
    <property type="match status" value="1"/>
</dbReference>
<evidence type="ECO:0000256" key="2">
    <source>
        <dbReference type="SAM" id="MobiDB-lite"/>
    </source>
</evidence>
<feature type="compositionally biased region" description="Polar residues" evidence="2">
    <location>
        <begin position="1"/>
        <end position="12"/>
    </location>
</feature>
<proteinExistence type="inferred from homology"/>
<accession>A0A8A3P0P9</accession>
<dbReference type="InterPro" id="IPR050546">
    <property type="entry name" value="Glycosyl_Hydrlase_16"/>
</dbReference>
<evidence type="ECO:0000259" key="4">
    <source>
        <dbReference type="Pfam" id="PF00722"/>
    </source>
</evidence>
<feature type="domain" description="GH16" evidence="4">
    <location>
        <begin position="236"/>
        <end position="378"/>
    </location>
</feature>
<dbReference type="PANTHER" id="PTHR10963:SF55">
    <property type="entry name" value="GLYCOSIDE HYDROLASE FAMILY 16 PROTEIN"/>
    <property type="match status" value="1"/>
</dbReference>
<comment type="similarity">
    <text evidence="1">Belongs to the glycosyl hydrolase 16 family.</text>
</comment>
<keyword evidence="3" id="KW-1133">Transmembrane helix</keyword>
<protein>
    <recommendedName>
        <fullName evidence="4">GH16 domain-containing protein</fullName>
    </recommendedName>
</protein>
<evidence type="ECO:0000256" key="3">
    <source>
        <dbReference type="SAM" id="Phobius"/>
    </source>
</evidence>
<dbReference type="AlphaFoldDB" id="A0A8A3P0P9"/>
<dbReference type="InterPro" id="IPR000757">
    <property type="entry name" value="Beta-glucanase-like"/>
</dbReference>
<dbReference type="GO" id="GO:0004553">
    <property type="term" value="F:hydrolase activity, hydrolyzing O-glycosyl compounds"/>
    <property type="evidence" value="ECO:0007669"/>
    <property type="project" value="InterPro"/>
</dbReference>
<dbReference type="GO" id="GO:0005975">
    <property type="term" value="P:carbohydrate metabolic process"/>
    <property type="evidence" value="ECO:0007669"/>
    <property type="project" value="InterPro"/>
</dbReference>
<evidence type="ECO:0000256" key="1">
    <source>
        <dbReference type="ARBA" id="ARBA00006865"/>
    </source>
</evidence>
<sequence length="493" mass="54823">MPTSSMSLTAQEPQPHRSSEPGIPYQRSSHTSISSDRSSSPVEASSISGMRSAILLKKLLKVEEVLDAVPPRQRRFKSARLIGDYEKPWLEKTVTEGKRKKWSGRTWDSIIFWTSIAIGFGLGGIMCYIGFTSVPKNSYCLMFEDDFHNIDTSIWSYEIQRADGPSTGSFEWTTNDPQNSYTDAEGLHIVPTLTVNSTNITPAQILNGYTLNLTTDNRPDGVCTSDDAGLSCSMYSNITAGTIINPVRSARLSTKGKKTIKYGKIEVIAKMPKGDWLWPAIWMMPEDSVYGPWPASGEIDLAESKGNDGATYDGGRDSIISALHWGPIPQVDAFWKTDGKHNIRRTDYSESYYTYGLEWSEDYIFTYINSRLLQVFYLSFSKGYKSMWNRGEFGKQIVNESALHDPWSQTGNPATPFDQSFYLILNVAVGGTNGYFPDKVGNKPWGDASLTAPAEFWNASSQWGPTWGPPEERGMTVKSVKMYSQGACGSPPT</sequence>